<dbReference type="EMBL" id="BMHC01000005">
    <property type="protein sequence ID" value="GGI24602.1"/>
    <property type="molecule type" value="Genomic_DNA"/>
</dbReference>
<sequence>MLTACEAARACSIGKPLANRAALARSMEAAGAPDALEGRDLGTQGIDRPPADVVPGDVEMASHGGSIQLKPSDEGVVFELQFPVA</sequence>
<comment type="caution">
    <text evidence="1">The sequence shown here is derived from an EMBL/GenBank/DDBJ whole genome shotgun (WGS) entry which is preliminary data.</text>
</comment>
<reference evidence="1" key="1">
    <citation type="journal article" date="2014" name="Int. J. Syst. Evol. Microbiol.">
        <title>Complete genome sequence of Corynebacterium casei LMG S-19264T (=DSM 44701T), isolated from a smear-ripened cheese.</title>
        <authorList>
            <consortium name="US DOE Joint Genome Institute (JGI-PGF)"/>
            <person name="Walter F."/>
            <person name="Albersmeier A."/>
            <person name="Kalinowski J."/>
            <person name="Ruckert C."/>
        </authorList>
    </citation>
    <scope>NUCLEOTIDE SEQUENCE</scope>
    <source>
        <strain evidence="1">CGMCC 1.15034</strain>
    </source>
</reference>
<protein>
    <submittedName>
        <fullName evidence="1">Uncharacterized protein</fullName>
    </submittedName>
</protein>
<reference evidence="1" key="2">
    <citation type="submission" date="2022-12" db="EMBL/GenBank/DDBJ databases">
        <authorList>
            <person name="Sun Q."/>
            <person name="Zhou Y."/>
        </authorList>
    </citation>
    <scope>NUCLEOTIDE SEQUENCE</scope>
    <source>
        <strain evidence="1">CGMCC 1.15034</strain>
    </source>
</reference>
<gene>
    <name evidence="1" type="ORF">GCM10010987_30210</name>
</gene>
<dbReference type="AlphaFoldDB" id="A0AA87W8P8"/>
<name>A0AA87W8P8_9BRAD</name>
<dbReference type="Proteomes" id="UP000625079">
    <property type="component" value="Unassembled WGS sequence"/>
</dbReference>
<accession>A0AA87W8P8</accession>
<evidence type="ECO:0000313" key="2">
    <source>
        <dbReference type="Proteomes" id="UP000625079"/>
    </source>
</evidence>
<proteinExistence type="predicted"/>
<organism evidence="1 2">
    <name type="scientific">Bradyrhizobium guangdongense</name>
    <dbReference type="NCBI Taxonomy" id="1325090"/>
    <lineage>
        <taxon>Bacteria</taxon>
        <taxon>Pseudomonadati</taxon>
        <taxon>Pseudomonadota</taxon>
        <taxon>Alphaproteobacteria</taxon>
        <taxon>Hyphomicrobiales</taxon>
        <taxon>Nitrobacteraceae</taxon>
        <taxon>Bradyrhizobium</taxon>
    </lineage>
</organism>
<dbReference type="RefSeq" id="WP_164938898.1">
    <property type="nucleotide sequence ID" value="NZ_BMHC01000005.1"/>
</dbReference>
<evidence type="ECO:0000313" key="1">
    <source>
        <dbReference type="EMBL" id="GGI24602.1"/>
    </source>
</evidence>